<evidence type="ECO:0000256" key="1">
    <source>
        <dbReference type="SAM" id="MobiDB-lite"/>
    </source>
</evidence>
<feature type="region of interest" description="Disordered" evidence="1">
    <location>
        <begin position="44"/>
        <end position="71"/>
    </location>
</feature>
<evidence type="ECO:0000313" key="3">
    <source>
        <dbReference type="Proteomes" id="UP000824120"/>
    </source>
</evidence>
<feature type="compositionally biased region" description="Low complexity" evidence="1">
    <location>
        <begin position="44"/>
        <end position="63"/>
    </location>
</feature>
<evidence type="ECO:0000313" key="2">
    <source>
        <dbReference type="EMBL" id="KAG5580043.1"/>
    </source>
</evidence>
<reference evidence="2 3" key="1">
    <citation type="submission" date="2020-09" db="EMBL/GenBank/DDBJ databases">
        <title>De no assembly of potato wild relative species, Solanum commersonii.</title>
        <authorList>
            <person name="Cho K."/>
        </authorList>
    </citation>
    <scope>NUCLEOTIDE SEQUENCE [LARGE SCALE GENOMIC DNA]</scope>
    <source>
        <strain evidence="2">LZ3.2</strain>
        <tissue evidence="2">Leaf</tissue>
    </source>
</reference>
<keyword evidence="3" id="KW-1185">Reference proteome</keyword>
<protein>
    <submittedName>
        <fullName evidence="2">Uncharacterized protein</fullName>
    </submittedName>
</protein>
<dbReference type="AlphaFoldDB" id="A0A9J5WW56"/>
<accession>A0A9J5WW56</accession>
<dbReference type="EMBL" id="JACXVP010000010">
    <property type="protein sequence ID" value="KAG5580043.1"/>
    <property type="molecule type" value="Genomic_DNA"/>
</dbReference>
<name>A0A9J5WW56_SOLCO</name>
<dbReference type="Proteomes" id="UP000824120">
    <property type="component" value="Chromosome 10"/>
</dbReference>
<gene>
    <name evidence="2" type="ORF">H5410_050670</name>
</gene>
<sequence>MAFRDITSSVAPWTCSHTTILAARTSMVALKGVITSTRDVQNRGLNLSKRGSGGNNSSSITGRKWSRRGTSRIRRDITRSNALISTTGEESTGEALFFSDSSFKYSASIFWISVENVGITSISFFSSLRTQDFLHNSMINTRKMSEFSLVPAMMQTRQAVLAWRRMDLFWEGMIMLLMKPKQYLTATLRSFFSIGTPTSIHLGVSSDIRGANYFFITFQDCIYNVTITFQLSTPDDHIVNMLEFGCRLLTLWHQGTIEFSNPIWNVRATELSEELEFVGLQTTYDLWVPINDTISRQPLLLYDGPQPLNL</sequence>
<comment type="caution">
    <text evidence="2">The sequence shown here is derived from an EMBL/GenBank/DDBJ whole genome shotgun (WGS) entry which is preliminary data.</text>
</comment>
<proteinExistence type="predicted"/>
<organism evidence="2 3">
    <name type="scientific">Solanum commersonii</name>
    <name type="common">Commerson's wild potato</name>
    <name type="synonym">Commerson's nightshade</name>
    <dbReference type="NCBI Taxonomy" id="4109"/>
    <lineage>
        <taxon>Eukaryota</taxon>
        <taxon>Viridiplantae</taxon>
        <taxon>Streptophyta</taxon>
        <taxon>Embryophyta</taxon>
        <taxon>Tracheophyta</taxon>
        <taxon>Spermatophyta</taxon>
        <taxon>Magnoliopsida</taxon>
        <taxon>eudicotyledons</taxon>
        <taxon>Gunneridae</taxon>
        <taxon>Pentapetalae</taxon>
        <taxon>asterids</taxon>
        <taxon>lamiids</taxon>
        <taxon>Solanales</taxon>
        <taxon>Solanaceae</taxon>
        <taxon>Solanoideae</taxon>
        <taxon>Solaneae</taxon>
        <taxon>Solanum</taxon>
    </lineage>
</organism>